<name>A0A2G0E6J1_ENTFC</name>
<dbReference type="AlphaFoldDB" id="A0A2G0E6J1"/>
<gene>
    <name evidence="1" type="ORF">CQR37_16630</name>
</gene>
<protein>
    <submittedName>
        <fullName evidence="1">Mannose-6-phosphate isomerase</fullName>
    </submittedName>
</protein>
<reference evidence="1 2" key="1">
    <citation type="submission" date="2017-10" db="EMBL/GenBank/DDBJ databases">
        <title>Draft genomes of the Enterococcus faecium isolated from human feces before and after Helicobacter pylori eradication therapy.</title>
        <authorList>
            <person name="Prianichniikov N.A."/>
            <person name="Glushchenko O.E."/>
            <person name="Malakhova M.V."/>
        </authorList>
    </citation>
    <scope>NUCLEOTIDE SEQUENCE [LARGE SCALE GENOMIC DNA]</scope>
    <source>
        <strain evidence="1 2">Hp_5-7</strain>
    </source>
</reference>
<feature type="non-terminal residue" evidence="1">
    <location>
        <position position="70"/>
    </location>
</feature>
<accession>A0A2G0E6J1</accession>
<dbReference type="GO" id="GO:0016853">
    <property type="term" value="F:isomerase activity"/>
    <property type="evidence" value="ECO:0007669"/>
    <property type="project" value="UniProtKB-KW"/>
</dbReference>
<proteinExistence type="predicted"/>
<keyword evidence="1" id="KW-0413">Isomerase</keyword>
<organism evidence="1 2">
    <name type="scientific">Enterococcus faecium</name>
    <name type="common">Streptococcus faecium</name>
    <dbReference type="NCBI Taxonomy" id="1352"/>
    <lineage>
        <taxon>Bacteria</taxon>
        <taxon>Bacillati</taxon>
        <taxon>Bacillota</taxon>
        <taxon>Bacilli</taxon>
        <taxon>Lactobacillales</taxon>
        <taxon>Enterococcaceae</taxon>
        <taxon>Enterococcus</taxon>
    </lineage>
</organism>
<dbReference type="Proteomes" id="UP000224303">
    <property type="component" value="Unassembled WGS sequence"/>
</dbReference>
<evidence type="ECO:0000313" key="1">
    <source>
        <dbReference type="EMBL" id="PHL20065.1"/>
    </source>
</evidence>
<comment type="caution">
    <text evidence="1">The sequence shown here is derived from an EMBL/GenBank/DDBJ whole genome shotgun (WGS) entry which is preliminary data.</text>
</comment>
<sequence>MKYNLKPTVDVRNKGKAIVGYRAIIEEIKSYLGNREDAVIVLECYPGVRKEEIENDFLGEFPEIKEKIFI</sequence>
<dbReference type="EMBL" id="PCGC01000423">
    <property type="protein sequence ID" value="PHL20065.1"/>
    <property type="molecule type" value="Genomic_DNA"/>
</dbReference>
<evidence type="ECO:0000313" key="2">
    <source>
        <dbReference type="Proteomes" id="UP000224303"/>
    </source>
</evidence>